<evidence type="ECO:0000313" key="2">
    <source>
        <dbReference type="EMBL" id="MCE7003001.1"/>
    </source>
</evidence>
<keyword evidence="3" id="KW-1185">Reference proteome</keyword>
<dbReference type="SUPFAM" id="SSF51735">
    <property type="entry name" value="NAD(P)-binding Rossmann-fold domains"/>
    <property type="match status" value="1"/>
</dbReference>
<dbReference type="Pfam" id="PF05368">
    <property type="entry name" value="NmrA"/>
    <property type="match status" value="1"/>
</dbReference>
<dbReference type="RefSeq" id="WP_233724571.1">
    <property type="nucleotide sequence ID" value="NZ_JAJVCN010000001.1"/>
</dbReference>
<dbReference type="InterPro" id="IPR051604">
    <property type="entry name" value="Ergot_Alk_Oxidoreductase"/>
</dbReference>
<evidence type="ECO:0000313" key="3">
    <source>
        <dbReference type="Proteomes" id="UP001521150"/>
    </source>
</evidence>
<name>A0ABS8Z512_9PSEU</name>
<dbReference type="PANTHER" id="PTHR43162:SF1">
    <property type="entry name" value="PRESTALK A DIFFERENTIATION PROTEIN A"/>
    <property type="match status" value="1"/>
</dbReference>
<gene>
    <name evidence="2" type="ORF">LWC34_09180</name>
</gene>
<accession>A0ABS8Z512</accession>
<dbReference type="PANTHER" id="PTHR43162">
    <property type="match status" value="1"/>
</dbReference>
<dbReference type="InterPro" id="IPR036291">
    <property type="entry name" value="NAD(P)-bd_dom_sf"/>
</dbReference>
<dbReference type="EMBL" id="JAJVCN010000001">
    <property type="protein sequence ID" value="MCE7003001.1"/>
    <property type="molecule type" value="Genomic_DNA"/>
</dbReference>
<dbReference type="InterPro" id="IPR008030">
    <property type="entry name" value="NmrA-like"/>
</dbReference>
<organism evidence="2 3">
    <name type="scientific">Kibdelosporangium philippinense</name>
    <dbReference type="NCBI Taxonomy" id="211113"/>
    <lineage>
        <taxon>Bacteria</taxon>
        <taxon>Bacillati</taxon>
        <taxon>Actinomycetota</taxon>
        <taxon>Actinomycetes</taxon>
        <taxon>Pseudonocardiales</taxon>
        <taxon>Pseudonocardiaceae</taxon>
        <taxon>Kibdelosporangium</taxon>
    </lineage>
</organism>
<comment type="caution">
    <text evidence="2">The sequence shown here is derived from an EMBL/GenBank/DDBJ whole genome shotgun (WGS) entry which is preliminary data.</text>
</comment>
<feature type="domain" description="NmrA-like" evidence="1">
    <location>
        <begin position="5"/>
        <end position="212"/>
    </location>
</feature>
<protein>
    <submittedName>
        <fullName evidence="2">NAD(P)H-binding protein</fullName>
    </submittedName>
</protein>
<dbReference type="Proteomes" id="UP001521150">
    <property type="component" value="Unassembled WGS sequence"/>
</dbReference>
<reference evidence="2 3" key="1">
    <citation type="submission" date="2021-12" db="EMBL/GenBank/DDBJ databases">
        <title>Genome sequence of Kibdelosporangium philippinense ATCC 49844.</title>
        <authorList>
            <person name="Fedorov E.A."/>
            <person name="Omeragic M."/>
            <person name="Shalygina K.F."/>
            <person name="Maclea K.S."/>
        </authorList>
    </citation>
    <scope>NUCLEOTIDE SEQUENCE [LARGE SCALE GENOMIC DNA]</scope>
    <source>
        <strain evidence="2 3">ATCC 49844</strain>
    </source>
</reference>
<sequence length="274" mass="28473">MTSLKIAVYGATGAQGSAVVQNLLDVGHVVRAVARKPGTIAGVESVAADLADVDALVEGYTGVDGVVLQLPMVFDETAFIQARTVLAALGKAKVPRVVFNQGGALPDEPVGMPYVDARVLMSAGLPDVVETVAITGPVLTYMENLAAPWSTPLIDAGEVVYPLPGELPVPWVAASDVAAVIVDLLVQDAPPSVRVVAGPEDLTGDQVAAVLGSSVRWRTITPAEYGELLRPIAGSEAAEGIAALYANPVAPPDQAIVLRGTTTLKQWADRQIWR</sequence>
<proteinExistence type="predicted"/>
<dbReference type="Gene3D" id="3.40.50.720">
    <property type="entry name" value="NAD(P)-binding Rossmann-like Domain"/>
    <property type="match status" value="1"/>
</dbReference>
<evidence type="ECO:0000259" key="1">
    <source>
        <dbReference type="Pfam" id="PF05368"/>
    </source>
</evidence>